<reference evidence="3" key="1">
    <citation type="journal article" date="2012" name="Nat. Genet.">
        <title>Lifestyle transitions in plant pathogenic Colletotrichum fungi deciphered by genome and transcriptome analyses.</title>
        <authorList>
            <person name="O'Connell R.J."/>
            <person name="Thon M.R."/>
            <person name="Hacquard S."/>
            <person name="Amyotte S.G."/>
            <person name="Kleemann J."/>
            <person name="Torres M.F."/>
            <person name="Damm U."/>
            <person name="Buiate E.A."/>
            <person name="Epstein L."/>
            <person name="Alkan N."/>
            <person name="Altmueller J."/>
            <person name="Alvarado-Balderrama L."/>
            <person name="Bauser C.A."/>
            <person name="Becker C."/>
            <person name="Birren B.W."/>
            <person name="Chen Z."/>
            <person name="Choi J."/>
            <person name="Crouch J.A."/>
            <person name="Duvick J.P."/>
            <person name="Farman M.A."/>
            <person name="Gan P."/>
            <person name="Heiman D."/>
            <person name="Henrissat B."/>
            <person name="Howard R.J."/>
            <person name="Kabbage M."/>
            <person name="Koch C."/>
            <person name="Kracher B."/>
            <person name="Kubo Y."/>
            <person name="Law A.D."/>
            <person name="Lebrun M.-H."/>
            <person name="Lee Y.-H."/>
            <person name="Miyara I."/>
            <person name="Moore N."/>
            <person name="Neumann U."/>
            <person name="Nordstroem K."/>
            <person name="Panaccione D.G."/>
            <person name="Panstruga R."/>
            <person name="Place M."/>
            <person name="Proctor R.H."/>
            <person name="Prusky D."/>
            <person name="Rech G."/>
            <person name="Reinhardt R."/>
            <person name="Rollins J.A."/>
            <person name="Rounsley S."/>
            <person name="Schardl C.L."/>
            <person name="Schwartz D.C."/>
            <person name="Shenoy N."/>
            <person name="Shirasu K."/>
            <person name="Sikhakolli U.R."/>
            <person name="Stueber K."/>
            <person name="Sukno S.A."/>
            <person name="Sweigard J.A."/>
            <person name="Takano Y."/>
            <person name="Takahara H."/>
            <person name="Trail F."/>
            <person name="van der Does H.C."/>
            <person name="Voll L.M."/>
            <person name="Will I."/>
            <person name="Young S."/>
            <person name="Zeng Q."/>
            <person name="Zhang J."/>
            <person name="Zhou S."/>
            <person name="Dickman M.B."/>
            <person name="Schulze-Lefert P."/>
            <person name="Ver Loren van Themaat E."/>
            <person name="Ma L.-J."/>
            <person name="Vaillancourt L.J."/>
        </authorList>
    </citation>
    <scope>NUCLEOTIDE SEQUENCE [LARGE SCALE GENOMIC DNA]</scope>
    <source>
        <strain evidence="3">M1.001 / M2 / FGSC 10212</strain>
    </source>
</reference>
<dbReference type="OrthoDB" id="5340195at2759"/>
<name>E3R0J6_COLGM</name>
<dbReference type="RefSeq" id="XP_008100654.1">
    <property type="nucleotide sequence ID" value="XM_008102463.1"/>
</dbReference>
<protein>
    <recommendedName>
        <fullName evidence="4">EthD domain-containing protein</fullName>
    </recommendedName>
</protein>
<dbReference type="EMBL" id="GG697449">
    <property type="protein sequence ID" value="EFQ36634.1"/>
    <property type="molecule type" value="Genomic_DNA"/>
</dbReference>
<dbReference type="eggNOG" id="ENOG502SJIB">
    <property type="taxonomic scope" value="Eukaryota"/>
</dbReference>
<evidence type="ECO:0008006" key="4">
    <source>
        <dbReference type="Google" id="ProtNLM"/>
    </source>
</evidence>
<proteinExistence type="predicted"/>
<dbReference type="VEuPathDB" id="FungiDB:GLRG_11782"/>
<evidence type="ECO:0000313" key="2">
    <source>
        <dbReference type="EMBL" id="EFQ36634.1"/>
    </source>
</evidence>
<feature type="non-terminal residue" evidence="2">
    <location>
        <position position="275"/>
    </location>
</feature>
<dbReference type="GeneID" id="24417146"/>
<dbReference type="AlphaFoldDB" id="E3R0J6"/>
<keyword evidence="3" id="KW-1185">Reference proteome</keyword>
<gene>
    <name evidence="2" type="ORF">GLRG_11782</name>
</gene>
<keyword evidence="1" id="KW-0732">Signal</keyword>
<evidence type="ECO:0000313" key="3">
    <source>
        <dbReference type="Proteomes" id="UP000008782"/>
    </source>
</evidence>
<feature type="signal peptide" evidence="1">
    <location>
        <begin position="1"/>
        <end position="22"/>
    </location>
</feature>
<organism evidence="3">
    <name type="scientific">Colletotrichum graminicola (strain M1.001 / M2 / FGSC 10212)</name>
    <name type="common">Maize anthracnose fungus</name>
    <name type="synonym">Glomerella graminicola</name>
    <dbReference type="NCBI Taxonomy" id="645133"/>
    <lineage>
        <taxon>Eukaryota</taxon>
        <taxon>Fungi</taxon>
        <taxon>Dikarya</taxon>
        <taxon>Ascomycota</taxon>
        <taxon>Pezizomycotina</taxon>
        <taxon>Sordariomycetes</taxon>
        <taxon>Hypocreomycetidae</taxon>
        <taxon>Glomerellales</taxon>
        <taxon>Glomerellaceae</taxon>
        <taxon>Colletotrichum</taxon>
        <taxon>Colletotrichum graminicola species complex</taxon>
    </lineage>
</organism>
<sequence length="275" mass="30127">MVQFSFLSLLLGLAVLPAETQSLPKQLAAVRRRSGLTHAEYLQYLTLVHGQKSWNAPRDSAFPLAYTQNYVFDSVFGANNSVGNQAYVGRDSIIELYSSIPTSFIGPPPSNYTETVIGPDGENFSDMPVAMSTLATETFLNDITHGPASAQPKDNTAPLVAFFWAIGTKDVTSNETFARYLADALIKPLPAGILYNASYHVPVPGADLRPYYGGQDMPIVNAVIKMWLNESVSSMSEVRSAQTQLNNSQLHLDENLSFMMFSKEVTVWDTTANIS</sequence>
<evidence type="ECO:0000256" key="1">
    <source>
        <dbReference type="SAM" id="SignalP"/>
    </source>
</evidence>
<accession>E3R0J6</accession>
<feature type="chain" id="PRO_5003179034" description="EthD domain-containing protein" evidence="1">
    <location>
        <begin position="23"/>
        <end position="275"/>
    </location>
</feature>
<dbReference type="HOGENOM" id="CLU_874660_0_0_1"/>
<dbReference type="Proteomes" id="UP000008782">
    <property type="component" value="Unassembled WGS sequence"/>
</dbReference>